<dbReference type="SUPFAM" id="SSF57184">
    <property type="entry name" value="Growth factor receptor domain"/>
    <property type="match status" value="1"/>
</dbReference>
<feature type="domain" description="CUB" evidence="22">
    <location>
        <begin position="3152"/>
        <end position="3266"/>
    </location>
</feature>
<keyword evidence="12" id="KW-0106">Calcium</keyword>
<dbReference type="GO" id="GO:0005576">
    <property type="term" value="C:extracellular region"/>
    <property type="evidence" value="ECO:0007669"/>
    <property type="project" value="UniProtKB-SubCell"/>
</dbReference>
<feature type="disulfide bond" evidence="18">
    <location>
        <begin position="634"/>
        <end position="661"/>
    </location>
</feature>
<feature type="domain" description="CUB" evidence="22">
    <location>
        <begin position="755"/>
        <end position="867"/>
    </location>
</feature>
<dbReference type="FunFam" id="2.10.25.10:FF:000379">
    <property type="entry name" value="Cubilin"/>
    <property type="match status" value="1"/>
</dbReference>
<evidence type="ECO:0000256" key="9">
    <source>
        <dbReference type="ARBA" id="ARBA00022723"/>
    </source>
</evidence>
<dbReference type="CDD" id="cd00054">
    <property type="entry name" value="EGF_CA"/>
    <property type="match status" value="6"/>
</dbReference>
<evidence type="ECO:0000259" key="22">
    <source>
        <dbReference type="PROSITE" id="PS01180"/>
    </source>
</evidence>
<feature type="domain" description="CUB" evidence="22">
    <location>
        <begin position="2427"/>
        <end position="2547"/>
    </location>
</feature>
<dbReference type="SMART" id="SM00179">
    <property type="entry name" value="EGF_CA"/>
    <property type="match status" value="7"/>
</dbReference>
<dbReference type="GO" id="GO:0007399">
    <property type="term" value="P:nervous system development"/>
    <property type="evidence" value="ECO:0007669"/>
    <property type="project" value="UniProtKB-ARBA"/>
</dbReference>
<dbReference type="FunFam" id="2.10.25.10:FF:000247">
    <property type="entry name" value="Delta/notch like EGF repeat containing"/>
    <property type="match status" value="1"/>
</dbReference>
<dbReference type="Pfam" id="PF12661">
    <property type="entry name" value="hEGF"/>
    <property type="match status" value="2"/>
</dbReference>
<evidence type="ECO:0000313" key="24">
    <source>
        <dbReference type="EMBL" id="CDW34289.1"/>
    </source>
</evidence>
<feature type="domain" description="CUB" evidence="22">
    <location>
        <begin position="1817"/>
        <end position="1927"/>
    </location>
</feature>
<dbReference type="InterPro" id="IPR000859">
    <property type="entry name" value="CUB_dom"/>
</dbReference>
<feature type="domain" description="CUB" evidence="22">
    <location>
        <begin position="634"/>
        <end position="749"/>
    </location>
</feature>
<feature type="domain" description="EGF-like" evidence="23">
    <location>
        <begin position="474"/>
        <end position="510"/>
    </location>
</feature>
<dbReference type="SUPFAM" id="SSF49854">
    <property type="entry name" value="Spermadhesin, CUB domain"/>
    <property type="match status" value="26"/>
</dbReference>
<feature type="domain" description="CUB" evidence="22">
    <location>
        <begin position="2797"/>
        <end position="2919"/>
    </location>
</feature>
<keyword evidence="4" id="KW-0813">Transport</keyword>
<keyword evidence="6" id="KW-0964">Secreted</keyword>
<dbReference type="OrthoDB" id="10009301at2759"/>
<dbReference type="Pfam" id="PF07645">
    <property type="entry name" value="EGF_CA"/>
    <property type="match status" value="2"/>
</dbReference>
<dbReference type="EMBL" id="HACA01016928">
    <property type="protein sequence ID" value="CDW34289.1"/>
    <property type="molecule type" value="Transcribed_RNA"/>
</dbReference>
<name>A0A0K2U7P1_LEPSM</name>
<dbReference type="PROSITE" id="PS00022">
    <property type="entry name" value="EGF_1"/>
    <property type="match status" value="4"/>
</dbReference>
<feature type="domain" description="CUB" evidence="22">
    <location>
        <begin position="1929"/>
        <end position="2046"/>
    </location>
</feature>
<dbReference type="SMART" id="SM00181">
    <property type="entry name" value="EGF"/>
    <property type="match status" value="8"/>
</dbReference>
<feature type="domain" description="CUB" evidence="22">
    <location>
        <begin position="1571"/>
        <end position="1686"/>
    </location>
</feature>
<evidence type="ECO:0000256" key="1">
    <source>
        <dbReference type="ARBA" id="ARBA00004167"/>
    </source>
</evidence>
<dbReference type="PROSITE" id="PS00010">
    <property type="entry name" value="ASX_HYDROXYL"/>
    <property type="match status" value="2"/>
</dbReference>
<comment type="caution">
    <text evidence="19">Lacks conserved residue(s) required for the propagation of feature annotation.</text>
</comment>
<evidence type="ECO:0000256" key="19">
    <source>
        <dbReference type="PROSITE-ProRule" id="PRU00076"/>
    </source>
</evidence>
<dbReference type="Pfam" id="PF00431">
    <property type="entry name" value="CUB"/>
    <property type="match status" value="26"/>
</dbReference>
<dbReference type="GO" id="GO:0120025">
    <property type="term" value="C:plasma membrane bounded cell projection"/>
    <property type="evidence" value="ECO:0007669"/>
    <property type="project" value="UniProtKB-ARBA"/>
</dbReference>
<keyword evidence="10 21" id="KW-0732">Signal</keyword>
<evidence type="ECO:0000256" key="3">
    <source>
        <dbReference type="ARBA" id="ARBA00004613"/>
    </source>
</evidence>
<keyword evidence="9" id="KW-0479">Metal-binding</keyword>
<feature type="disulfide bond" evidence="18">
    <location>
        <begin position="2923"/>
        <end position="2950"/>
    </location>
</feature>
<dbReference type="GO" id="GO:0005886">
    <property type="term" value="C:plasma membrane"/>
    <property type="evidence" value="ECO:0007669"/>
    <property type="project" value="UniProtKB-SubCell"/>
</dbReference>
<feature type="domain" description="CUB" evidence="22">
    <location>
        <begin position="1687"/>
        <end position="1813"/>
    </location>
</feature>
<evidence type="ECO:0000256" key="7">
    <source>
        <dbReference type="ARBA" id="ARBA00022536"/>
    </source>
</evidence>
<evidence type="ECO:0000256" key="4">
    <source>
        <dbReference type="ARBA" id="ARBA00022448"/>
    </source>
</evidence>
<dbReference type="PROSITE" id="PS50026">
    <property type="entry name" value="EGF_3"/>
    <property type="match status" value="4"/>
</dbReference>
<keyword evidence="11" id="KW-0677">Repeat</keyword>
<feature type="domain" description="CUB" evidence="22">
    <location>
        <begin position="3273"/>
        <end position="3395"/>
    </location>
</feature>
<dbReference type="Pfam" id="PF00008">
    <property type="entry name" value="EGF"/>
    <property type="match status" value="2"/>
</dbReference>
<feature type="domain" description="CUB" evidence="22">
    <location>
        <begin position="3041"/>
        <end position="3150"/>
    </location>
</feature>
<keyword evidence="17" id="KW-0325">Glycoprotein</keyword>
<proteinExistence type="predicted"/>
<feature type="domain" description="CUB" evidence="22">
    <location>
        <begin position="1102"/>
        <end position="1214"/>
    </location>
</feature>
<evidence type="ECO:0000259" key="23">
    <source>
        <dbReference type="PROSITE" id="PS50026"/>
    </source>
</evidence>
<dbReference type="FunFam" id="2.60.120.290:FF:000003">
    <property type="entry name" value="Neuropilin"/>
    <property type="match status" value="3"/>
</dbReference>
<evidence type="ECO:0000256" key="8">
    <source>
        <dbReference type="ARBA" id="ARBA00022692"/>
    </source>
</evidence>
<dbReference type="PROSITE" id="PS01186">
    <property type="entry name" value="EGF_2"/>
    <property type="match status" value="3"/>
</dbReference>
<feature type="domain" description="CUB" evidence="22">
    <location>
        <begin position="868"/>
        <end position="982"/>
    </location>
</feature>
<feature type="domain" description="CUB" evidence="22">
    <location>
        <begin position="2309"/>
        <end position="2425"/>
    </location>
</feature>
<feature type="domain" description="CUB" evidence="22">
    <location>
        <begin position="2923"/>
        <end position="3040"/>
    </location>
</feature>
<dbReference type="FunFam" id="2.60.120.290:FF:000005">
    <property type="entry name" value="Procollagen C-endopeptidase enhancer 1"/>
    <property type="match status" value="5"/>
</dbReference>
<comment type="subcellular location">
    <subcellularLocation>
        <location evidence="2">Cell membrane</location>
        <topology evidence="2">Peripheral membrane protein</topology>
    </subcellularLocation>
    <subcellularLocation>
        <location evidence="1">Membrane</location>
        <topology evidence="1">Single-pass membrane protein</topology>
    </subcellularLocation>
    <subcellularLocation>
        <location evidence="3">Secreted</location>
    </subcellularLocation>
</comment>
<evidence type="ECO:0000256" key="6">
    <source>
        <dbReference type="ARBA" id="ARBA00022525"/>
    </source>
</evidence>
<dbReference type="PROSITE" id="PS01180">
    <property type="entry name" value="CUB"/>
    <property type="match status" value="26"/>
</dbReference>
<feature type="domain" description="CUB" evidence="22">
    <location>
        <begin position="2551"/>
        <end position="2670"/>
    </location>
</feature>
<feature type="domain" description="EGF-like" evidence="23">
    <location>
        <begin position="155"/>
        <end position="191"/>
    </location>
</feature>
<feature type="domain" description="CUB" evidence="22">
    <location>
        <begin position="2062"/>
        <end position="2177"/>
    </location>
</feature>
<evidence type="ECO:0000256" key="17">
    <source>
        <dbReference type="ARBA" id="ARBA00023180"/>
    </source>
</evidence>
<dbReference type="InterPro" id="IPR001881">
    <property type="entry name" value="EGF-like_Ca-bd_dom"/>
</dbReference>
<evidence type="ECO:0000256" key="11">
    <source>
        <dbReference type="ARBA" id="ARBA00022737"/>
    </source>
</evidence>
<feature type="disulfide bond" evidence="19">
    <location>
        <begin position="224"/>
        <end position="233"/>
    </location>
</feature>
<feature type="domain" description="CUB" evidence="22">
    <location>
        <begin position="516"/>
        <end position="630"/>
    </location>
</feature>
<evidence type="ECO:0000256" key="12">
    <source>
        <dbReference type="ARBA" id="ARBA00022837"/>
    </source>
</evidence>
<dbReference type="InterPro" id="IPR013032">
    <property type="entry name" value="EGF-like_CS"/>
</dbReference>
<evidence type="ECO:0000256" key="16">
    <source>
        <dbReference type="ARBA" id="ARBA00023157"/>
    </source>
</evidence>
<evidence type="ECO:0000256" key="18">
    <source>
        <dbReference type="PROSITE-ProRule" id="PRU00059"/>
    </source>
</evidence>
<keyword evidence="16 19" id="KW-1015">Disulfide bond</keyword>
<dbReference type="PANTHER" id="PTHR24251:SF37">
    <property type="entry name" value="CUB DOMAIN-CONTAINING PROTEIN"/>
    <property type="match status" value="1"/>
</dbReference>
<keyword evidence="13" id="KW-0653">Protein transport</keyword>
<keyword evidence="15" id="KW-0472">Membrane</keyword>
<dbReference type="FunFam" id="2.60.120.290:FF:000013">
    <property type="entry name" value="Membrane frizzled-related protein"/>
    <property type="match status" value="6"/>
</dbReference>
<feature type="disulfide bond" evidence="19">
    <location>
        <begin position="500"/>
        <end position="509"/>
    </location>
</feature>
<dbReference type="FunFam" id="2.10.25.10:FF:000053">
    <property type="entry name" value="Slit guidance ligand 2"/>
    <property type="match status" value="1"/>
</dbReference>
<feature type="domain" description="CUB" evidence="22">
    <location>
        <begin position="3399"/>
        <end position="3546"/>
    </location>
</feature>
<accession>A0A0K2U7P1</accession>
<dbReference type="InterPro" id="IPR035914">
    <property type="entry name" value="Sperma_CUB_dom_sf"/>
</dbReference>
<dbReference type="InterPro" id="IPR000152">
    <property type="entry name" value="EGF-type_Asp/Asn_hydroxyl_site"/>
</dbReference>
<evidence type="ECO:0000256" key="14">
    <source>
        <dbReference type="ARBA" id="ARBA00022989"/>
    </source>
</evidence>
<dbReference type="PANTHER" id="PTHR24251">
    <property type="entry name" value="OVOCHYMASE-RELATED"/>
    <property type="match status" value="1"/>
</dbReference>
<dbReference type="SMART" id="SM00042">
    <property type="entry name" value="CUB"/>
    <property type="match status" value="26"/>
</dbReference>
<feature type="signal peptide" evidence="21">
    <location>
        <begin position="1"/>
        <end position="22"/>
    </location>
</feature>
<dbReference type="GO" id="GO:0015031">
    <property type="term" value="P:protein transport"/>
    <property type="evidence" value="ECO:0007669"/>
    <property type="project" value="UniProtKB-KW"/>
</dbReference>
<feature type="domain" description="CUB" evidence="22">
    <location>
        <begin position="986"/>
        <end position="1096"/>
    </location>
</feature>
<evidence type="ECO:0000256" key="5">
    <source>
        <dbReference type="ARBA" id="ARBA00022475"/>
    </source>
</evidence>
<dbReference type="Gene3D" id="2.60.120.290">
    <property type="entry name" value="Spermadhesin, CUB domain"/>
    <property type="match status" value="26"/>
</dbReference>
<dbReference type="FunFam" id="2.10.25.10:FF:000038">
    <property type="entry name" value="Fibrillin 2"/>
    <property type="match status" value="1"/>
</dbReference>
<evidence type="ECO:0000256" key="2">
    <source>
        <dbReference type="ARBA" id="ARBA00004202"/>
    </source>
</evidence>
<keyword evidence="7 19" id="KW-0245">EGF-like domain</keyword>
<evidence type="ECO:0000256" key="13">
    <source>
        <dbReference type="ARBA" id="ARBA00022927"/>
    </source>
</evidence>
<protein>
    <submittedName>
        <fullName evidence="24">Cubilinlike [Oreochromis niloticus]</fullName>
    </submittedName>
</protein>
<keyword evidence="14" id="KW-1133">Transmembrane helix</keyword>
<keyword evidence="5" id="KW-1003">Cell membrane</keyword>
<feature type="region of interest" description="Disordered" evidence="20">
    <location>
        <begin position="116"/>
        <end position="135"/>
    </location>
</feature>
<feature type="domain" description="CUB" evidence="22">
    <location>
        <begin position="1330"/>
        <end position="1451"/>
    </location>
</feature>
<evidence type="ECO:0000256" key="15">
    <source>
        <dbReference type="ARBA" id="ARBA00023136"/>
    </source>
</evidence>
<feature type="domain" description="CUB" evidence="22">
    <location>
        <begin position="2178"/>
        <end position="2305"/>
    </location>
</feature>
<feature type="disulfide bond" evidence="19">
    <location>
        <begin position="462"/>
        <end position="471"/>
    </location>
</feature>
<feature type="domain" description="CUB" evidence="22">
    <location>
        <begin position="3548"/>
        <end position="3659"/>
    </location>
</feature>
<dbReference type="SUPFAM" id="SSF57196">
    <property type="entry name" value="EGF/Laminin"/>
    <property type="match status" value="4"/>
</dbReference>
<feature type="domain" description="CUB" evidence="22">
    <location>
        <begin position="1453"/>
        <end position="1567"/>
    </location>
</feature>
<feature type="domain" description="CUB" evidence="22">
    <location>
        <begin position="1218"/>
        <end position="1329"/>
    </location>
</feature>
<sequence length="3779" mass="421187">MLQLYKNTLIIILVSKLGLSETEIHHENPKIVITDGHLLITTGKAKNITFKTSENGFVRWNRGNAQTIPFGGVSTGYTYSNGAHSSSIEDRVHELESLLRGSVEDRIVSLENSVQRLQNDDEGGASTPGSGQVPQMRTQIRQLQRLMRSMREIMNRDHCANAPCRNGGKCINTFQGPVCQCSDNWEGNTCEDDINECIRFTGTDLGCQNGATCQNLPGTYRCHCAPKWYGIHCTQRNDDCSSGTNEEICGHGTCIDQPGGSKGHTCICQQGWKTDGVNPACVVDVNECNGPISPCSKDPLVQCINTPGSFSCQSCPSGYSGNGFYCQDINECLNNNGGCSRSPSVDCINTKGSFRCGECPIGYQGNGQTCAFMGPCHINNGGCSPMAVCLVSSGIVQCFCRPGYNGMGIGPMGCLPGASQYPNLPGPSGGGESTPALSPCISSPCQHDSVCIPMANGFICNCVPGYTGSTCSIEINECDSNPCFNGATCIDMNNDFRCVCNEGFKGSNCEEEVESCGGTYQNEEGSIVFPPSQGDLYNHELDCTFDIQTVFSKVLNITFHSINIEDSFNCEFDYVDFQSDESRSKSTSIGRFCGETLPKPFTSVHHYVIMTFHSDHSVNGQGFSMSWTSIDPVCGGVIRDETHGSIYSPGYPNNYPHGRNCTWTIFANPSKRVQFHFATIEIERHPNCSFDYVQIRDGMELTINSHILAKYCNSTSPPPITSSGSTVSIDFVSDYGSNDRGFHITWSEVPGIPGCGGIFTSDAGQISSPGHPETYESHLECDYLIRAPNNVRLKLEFLDMGIENGWDCSFDFVEVRDGGNEDAPLIGRYCGTSIPSDIQSLSNQLFVRFKSDHSMEYEGFRAQFETVCGGIFNAPTGLIMSPYHPNPYPHNKICDYLIAQPIKSSIHVEFIDFDIENGHDCRYDYLEFRDGDNSNSTLIETFCGDSSFIPPPIYSTHNYLWFRFATDSSLNNRGFKLNYTTEDNICGGIFKESQGIISSPKDTEHYPHGLDCKWIIKGEPGSVIRITWVQFVLEIDDSCFFDYVEIYDDIANSGSNRYCGEILPPTITSVAEQLTIHFVTDSSISHEGFIASYSIMNGSRVCGGDYYTEVGFIRSPGWPENYIHGANCEWTITVPEGQQILLNITNFQLEPHEDCIMDYLEIRNGGYMTSPLIGKYCSNRIPHVVLSSGHQLYIKFLSDFSLNAKGFEMFWDGTSTGCGGHLTAIEGSITSPGYPMSYHENAECFWNIRVSEGSKIQIVFTDLDLEPTTNCRFDYVKIIDSSSIQKNSLGQFCSAKPNIILSSGNMVRIKFRSDISYSNRGFRLHYTSICDNELTDFSGIIESPNFPSSYPHSKDCHWTIKAPRGNQIQITFSYFRMGSSHSNDDSLASICSLRQLNVTSLNEQNQGSNSKSYCGNTVPTQYNSTTNTISLKFKSDGSQSHYGFRLQYNVIGCGGSFSGRSSGLILTPGYPHTFSKSIDCVWKIATDLGTRIELNILDLDLKSSESCNHEFLRVYGGPDESSPMLTEQCARRTSPMIVQSMGNHMLIIFRGDNSELGKLMKAFFKTKINGCGGKISAPNGQIHSPNYPNSYDKEDDCFWSIETDPGHAIRLSFTDFDIMPTLNCSEGYVSIYDGDSVLSPLILRHCNQSVPTPLNNFVSSGNKMYIRLKAGGSVSAKGFIANYSRICGGHRIIRDGESGELISTNFPHPWAEPGNCSWILEGASEMDRITLTFLHMDIFDQSVPNDAPNGINCSNTRIEVRDGASRDSPLVGQYCSSITPPSITSHGNKLFVFITKVNYLPEGFGFRAVYSKENSACGGEITSGRGRISSPDFPNPYPIKVECIWTVGGWPGNQINFQITYLDIEESDGCNKDYLELHENGPHGRLLGHHCGSNVLQNFTVSNKLWIKFNSDSSETGNGFIAQFSLAKQNEIMNQSSGQISSPLYPYNYRSYEDDSITWRIVVEEGNKIEFSFDHLDISIKGNDYCLSYLLIKDGYDAEADNIFASCGVWRPGRFTSTGNVAFIYFHVNAADQRRGSQFLLSWSEVPGETFARLTPFSNNSCTYKLMINDITRINNTNYPTYDNNENCTWILETLPDKRIKLLITELSMESTRHCSYDAVTIYDGMYGTQEWNRTGRFCKRGQIGRVLYSTGSYMKIQFKTDSSRTRQGFVVMASSVCGGYSRLREGIIQSPRYPESYPRDLDCTWRIHVRPGRTIQVEFEDIDILSSDSSCPDNDYLTLRNGESNLSPLILINNNQGNSQNGRICGSTLPSKFNTSSNHLSISFKSSDSRVRRGNGFKLRYRELSISCGEFIHLSSHMKETILTSPNYPNVPQAHSECYWKIVTVPGKRIQLDFLESFDVKPSRGCNSAGVQLFDGLSEDATELGTFCRNKPSTIFSTGYMLYVRYYTFHDSPNNGFKARVKIATCGGTHYIGRRRSDFLTISSPDYPHHYKNNLACDWTIIGPSMHFLEVSFIELDLPSTSNCSDTDHLTIIDHERSFEAMSLGTFCGRGPQPPIESLGNNITIKFKSDQLNTERKGFLLRVKASFSHCGETVSGTSGIIKSVGYPNGDTHFRRCSYLINAPEGHKITFQFEDFDLNNNCHLTFIGAYSQFEEYDIPIFGDHDRHTLCQRNPPSSDTTFKSLTNKLLIDFQTYSMIGRRGFKMAWTSEATTECGGEMGSSGVMSPILDPVSGNYTLPQLCTWKHVSDQENMTISYKSSNIQIRRFNNSLCMGDILIFDSAPSMTQDNSFQFCEPRSIEFFTSERLSRFTFIAAKSLELPQITNKGFNMSYRIHPCGGVISSLNGPQIITSPNYGSMDSHYSSGIDCVWKLHFEEGEQVALDFNSFDLQNSGQNCDNSDYLEIVNGPSNVKHPLLWKGCGVQLPDRRLISMRNYLWIHFHSNEDSITGRGFSISATPLQNGCGGIFHGFRGTFSIPSSGESKYEREMECIWDIKGTPGYQVSINFTDRFEVELTSGCTKDYLQIQYWNEDSSNWIQSGELICGRELPASILIPYHHVRLIFRSDNDVQGDGFSIRWELLCGGHYKEKKGEIASPGYPNNYHSNTHCNYYINASINDYVVINFQEPFELEEDPQCRYDSLSIYKVLSSNLIGKFCKHSPYPISTQGPVLIQFDTDYVIERAGFKLSYEIHSCGGNITQDGVEIASPLSPQTYRSNSNCTWFIKAPENQVVELKFNLLDLEASGDCFYDKVGIFDGHTLNATHELAKLCGNQSRIPIIKSNQNEMTVQFVSDNSFSAAGFKAMVRFTYGASSGCGGMINMTSLQSKLIKSVDANGDGNYEMDLNCQWTIFTGNDKILKLHFNAFDIENEENATFNKCWDFLKVFDGPGQFSSLIGEFCGNVIPSTTIQSSGNFMWINFFSDSTNVRGGFEALITVEDPICGSHTVMNATKEVQILTSPGYPNNYQSNLRCRWVIYGGSNDTQQTVHLNFLEFNIQSDSNCRQDRVHISDLNGLVSSSHGFNTSIIHSADRSYYLNYRWLSNAQIQDTDLCGSEVPRDFFSMGPMVQIEFISNHEGSSKGFKLEYSLTSCNRTYDKSYGLLLSPNFPNVLQKNVFCDFNVTTVPSKTISVYFRVFSIPSSQNCSKSYLEVYDGLSLSSSTILRTCGYSIPIAIHSSGPSLRFKTVNTQYPSSGYEATYLTTDQGPGCGGRVMDSRGVVTSPNYPRDHSQDTDCTWTLSVPPGRRISLRLSLRFGYDLPCADNYLEVFDRDLSTNRRQLVSKYCGGDNPSVHEGPFNTVDLHYVTSANNTGGWKAHFQYVMN</sequence>
<evidence type="ECO:0000256" key="10">
    <source>
        <dbReference type="ARBA" id="ARBA00022729"/>
    </source>
</evidence>
<dbReference type="GO" id="GO:0005509">
    <property type="term" value="F:calcium ion binding"/>
    <property type="evidence" value="ECO:0007669"/>
    <property type="project" value="InterPro"/>
</dbReference>
<keyword evidence="8" id="KW-0812">Transmembrane</keyword>
<dbReference type="InterPro" id="IPR018097">
    <property type="entry name" value="EGF_Ca-bd_CS"/>
</dbReference>
<evidence type="ECO:0000256" key="20">
    <source>
        <dbReference type="SAM" id="MobiDB-lite"/>
    </source>
</evidence>
<feature type="domain" description="EGF-like" evidence="23">
    <location>
        <begin position="436"/>
        <end position="472"/>
    </location>
</feature>
<feature type="domain" description="EGF-like" evidence="23">
    <location>
        <begin position="193"/>
        <end position="234"/>
    </location>
</feature>
<organism evidence="24">
    <name type="scientific">Lepeophtheirus salmonis</name>
    <name type="common">Salmon louse</name>
    <name type="synonym">Caligus salmonis</name>
    <dbReference type="NCBI Taxonomy" id="72036"/>
    <lineage>
        <taxon>Eukaryota</taxon>
        <taxon>Metazoa</taxon>
        <taxon>Ecdysozoa</taxon>
        <taxon>Arthropoda</taxon>
        <taxon>Crustacea</taxon>
        <taxon>Multicrustacea</taxon>
        <taxon>Hexanauplia</taxon>
        <taxon>Copepoda</taxon>
        <taxon>Siphonostomatoida</taxon>
        <taxon>Caligidae</taxon>
        <taxon>Lepeophtheirus</taxon>
    </lineage>
</organism>
<dbReference type="InterPro" id="IPR049883">
    <property type="entry name" value="NOTCH1_EGF-like"/>
</dbReference>
<feature type="disulfide bond" evidence="19">
    <location>
        <begin position="181"/>
        <end position="190"/>
    </location>
</feature>
<feature type="disulfide bond" evidence="18">
    <location>
        <begin position="516"/>
        <end position="543"/>
    </location>
</feature>
<dbReference type="CDD" id="cd00041">
    <property type="entry name" value="CUB"/>
    <property type="match status" value="26"/>
</dbReference>
<reference evidence="24" key="1">
    <citation type="submission" date="2014-05" db="EMBL/GenBank/DDBJ databases">
        <authorList>
            <person name="Chronopoulou M."/>
        </authorList>
    </citation>
    <scope>NUCLEOTIDE SEQUENCE</scope>
    <source>
        <tissue evidence="24">Whole organism</tissue>
    </source>
</reference>
<dbReference type="Gene3D" id="2.10.25.10">
    <property type="entry name" value="Laminin"/>
    <property type="match status" value="6"/>
</dbReference>
<feature type="disulfide bond" evidence="18">
    <location>
        <begin position="1453"/>
        <end position="1480"/>
    </location>
</feature>
<dbReference type="InterPro" id="IPR000742">
    <property type="entry name" value="EGF"/>
</dbReference>
<dbReference type="InterPro" id="IPR009030">
    <property type="entry name" value="Growth_fac_rcpt_cys_sf"/>
</dbReference>
<feature type="domain" description="CUB" evidence="22">
    <location>
        <begin position="3665"/>
        <end position="3777"/>
    </location>
</feature>
<dbReference type="PROSITE" id="PS01187">
    <property type="entry name" value="EGF_CA"/>
    <property type="match status" value="2"/>
</dbReference>
<evidence type="ECO:0000256" key="21">
    <source>
        <dbReference type="SAM" id="SignalP"/>
    </source>
</evidence>
<dbReference type="FunFam" id="2.10.25.10:FF:000260">
    <property type="entry name" value="Notch receptor 4"/>
    <property type="match status" value="1"/>
</dbReference>
<feature type="chain" id="PRO_5005488478" evidence="21">
    <location>
        <begin position="23"/>
        <end position="3779"/>
    </location>
</feature>